<dbReference type="STRING" id="4781.A0A0N7L726"/>
<proteinExistence type="predicted"/>
<dbReference type="OrthoDB" id="73321at2759"/>
<accession>A0A0N7L726</accession>
<reference evidence="2" key="1">
    <citation type="submission" date="2014-09" db="EMBL/GenBank/DDBJ databases">
        <authorList>
            <person name="Sharma Rahul"/>
            <person name="Thines Marco"/>
        </authorList>
    </citation>
    <scope>NUCLEOTIDE SEQUENCE [LARGE SCALE GENOMIC DNA]</scope>
</reference>
<name>A0A0N7L726_PLAHL</name>
<dbReference type="RefSeq" id="XP_024582268.1">
    <property type="nucleotide sequence ID" value="XM_024716695.1"/>
</dbReference>
<keyword evidence="2" id="KW-1185">Reference proteome</keyword>
<evidence type="ECO:0000313" key="1">
    <source>
        <dbReference type="EMBL" id="CEG45899.1"/>
    </source>
</evidence>
<dbReference type="Proteomes" id="UP000054928">
    <property type="component" value="Unassembled WGS sequence"/>
</dbReference>
<organism evidence="1 2">
    <name type="scientific">Plasmopara halstedii</name>
    <name type="common">Downy mildew of sunflower</name>
    <dbReference type="NCBI Taxonomy" id="4781"/>
    <lineage>
        <taxon>Eukaryota</taxon>
        <taxon>Sar</taxon>
        <taxon>Stramenopiles</taxon>
        <taxon>Oomycota</taxon>
        <taxon>Peronosporomycetes</taxon>
        <taxon>Peronosporales</taxon>
        <taxon>Peronosporaceae</taxon>
        <taxon>Plasmopara</taxon>
    </lineage>
</organism>
<sequence length="60" mass="6501">MIGPGIQRKEGVLRSLVYLHVSISGQALIFVTRTAGSNNWWLLQQLAGSVSVAIRPTVLP</sequence>
<dbReference type="AlphaFoldDB" id="A0A0N7L726"/>
<dbReference type="GeneID" id="36397288"/>
<evidence type="ECO:0000313" key="2">
    <source>
        <dbReference type="Proteomes" id="UP000054928"/>
    </source>
</evidence>
<protein>
    <submittedName>
        <fullName evidence="1">Plasma-membrane proton-efflux P-type atpase</fullName>
    </submittedName>
</protein>
<dbReference type="EMBL" id="CCYD01001851">
    <property type="protein sequence ID" value="CEG45899.1"/>
    <property type="molecule type" value="Genomic_DNA"/>
</dbReference>